<feature type="compositionally biased region" description="Basic and acidic residues" evidence="2">
    <location>
        <begin position="1724"/>
        <end position="1743"/>
    </location>
</feature>
<organism evidence="4 5">
    <name type="scientific">Leptobrachium leishanense</name>
    <name type="common">Leishan spiny toad</name>
    <dbReference type="NCBI Taxonomy" id="445787"/>
    <lineage>
        <taxon>Eukaryota</taxon>
        <taxon>Metazoa</taxon>
        <taxon>Chordata</taxon>
        <taxon>Craniata</taxon>
        <taxon>Vertebrata</taxon>
        <taxon>Euteleostomi</taxon>
        <taxon>Amphibia</taxon>
        <taxon>Batrachia</taxon>
        <taxon>Anura</taxon>
        <taxon>Pelobatoidea</taxon>
        <taxon>Megophryidae</taxon>
        <taxon>Leptobrachium</taxon>
    </lineage>
</organism>
<feature type="compositionally biased region" description="Acidic residues" evidence="2">
    <location>
        <begin position="986"/>
        <end position="1000"/>
    </location>
</feature>
<feature type="compositionally biased region" description="Polar residues" evidence="2">
    <location>
        <begin position="1401"/>
        <end position="1411"/>
    </location>
</feature>
<feature type="compositionally biased region" description="Basic and acidic residues" evidence="2">
    <location>
        <begin position="1297"/>
        <end position="1307"/>
    </location>
</feature>
<feature type="compositionally biased region" description="Low complexity" evidence="2">
    <location>
        <begin position="335"/>
        <end position="463"/>
    </location>
</feature>
<feature type="compositionally biased region" description="Basic and acidic residues" evidence="2">
    <location>
        <begin position="1421"/>
        <end position="1447"/>
    </location>
</feature>
<feature type="region of interest" description="Disordered" evidence="2">
    <location>
        <begin position="1"/>
        <end position="92"/>
    </location>
</feature>
<evidence type="ECO:0000313" key="4">
    <source>
        <dbReference type="Ensembl" id="ENSLLEP00000035209.1"/>
    </source>
</evidence>
<feature type="compositionally biased region" description="Polar residues" evidence="2">
    <location>
        <begin position="27"/>
        <end position="53"/>
    </location>
</feature>
<dbReference type="Ensembl" id="ENSLLET00000036549.1">
    <property type="protein sequence ID" value="ENSLLEP00000035209.1"/>
    <property type="gene ID" value="ENSLLEG00000021927.1"/>
</dbReference>
<feature type="compositionally biased region" description="Low complexity" evidence="2">
    <location>
        <begin position="1839"/>
        <end position="1879"/>
    </location>
</feature>
<feature type="domain" description="RRM" evidence="3">
    <location>
        <begin position="529"/>
        <end position="604"/>
    </location>
</feature>
<name>A0A8C5WFX9_9ANUR</name>
<dbReference type="Gene3D" id="3.30.70.330">
    <property type="match status" value="3"/>
</dbReference>
<feature type="compositionally biased region" description="Polar residues" evidence="2">
    <location>
        <begin position="464"/>
        <end position="487"/>
    </location>
</feature>
<feature type="compositionally biased region" description="Low complexity" evidence="2">
    <location>
        <begin position="1380"/>
        <end position="1400"/>
    </location>
</feature>
<feature type="region of interest" description="Disordered" evidence="2">
    <location>
        <begin position="280"/>
        <end position="513"/>
    </location>
</feature>
<dbReference type="SUPFAM" id="SSF54928">
    <property type="entry name" value="RNA-binding domain, RBD"/>
    <property type="match status" value="3"/>
</dbReference>
<feature type="region of interest" description="Disordered" evidence="2">
    <location>
        <begin position="610"/>
        <end position="632"/>
    </location>
</feature>
<feature type="compositionally biased region" description="Basic and acidic residues" evidence="2">
    <location>
        <begin position="280"/>
        <end position="289"/>
    </location>
</feature>
<feature type="compositionally biased region" description="Polar residues" evidence="2">
    <location>
        <begin position="1"/>
        <end position="20"/>
    </location>
</feature>
<feature type="compositionally biased region" description="Basic and acidic residues" evidence="2">
    <location>
        <begin position="1510"/>
        <end position="1522"/>
    </location>
</feature>
<accession>A0A8C5WFX9</accession>
<feature type="compositionally biased region" description="Basic and acidic residues" evidence="2">
    <location>
        <begin position="616"/>
        <end position="631"/>
    </location>
</feature>
<dbReference type="OrthoDB" id="10072641at2759"/>
<reference evidence="4" key="2">
    <citation type="submission" date="2025-09" db="UniProtKB">
        <authorList>
            <consortium name="Ensembl"/>
        </authorList>
    </citation>
    <scope>IDENTIFICATION</scope>
</reference>
<feature type="compositionally biased region" description="Acidic residues" evidence="2">
    <location>
        <begin position="948"/>
        <end position="961"/>
    </location>
</feature>
<dbReference type="GeneTree" id="ENSGT00940000153322"/>
<feature type="region of interest" description="Disordered" evidence="2">
    <location>
        <begin position="1161"/>
        <end position="1478"/>
    </location>
</feature>
<feature type="region of interest" description="Disordered" evidence="2">
    <location>
        <begin position="1491"/>
        <end position="1578"/>
    </location>
</feature>
<dbReference type="Proteomes" id="UP000694569">
    <property type="component" value="Unplaced"/>
</dbReference>
<protein>
    <recommendedName>
        <fullName evidence="3">RRM domain-containing protein</fullName>
    </recommendedName>
</protein>
<feature type="compositionally biased region" description="Basic and acidic residues" evidence="2">
    <location>
        <begin position="1316"/>
        <end position="1332"/>
    </location>
</feature>
<dbReference type="InterPro" id="IPR000504">
    <property type="entry name" value="RRM_dom"/>
</dbReference>
<feature type="region of interest" description="Disordered" evidence="2">
    <location>
        <begin position="884"/>
        <end position="1072"/>
    </location>
</feature>
<feature type="compositionally biased region" description="Polar residues" evidence="2">
    <location>
        <begin position="915"/>
        <end position="926"/>
    </location>
</feature>
<dbReference type="InterPro" id="IPR012677">
    <property type="entry name" value="Nucleotide-bd_a/b_plait_sf"/>
</dbReference>
<feature type="compositionally biased region" description="Basic residues" evidence="2">
    <location>
        <begin position="182"/>
        <end position="255"/>
    </location>
</feature>
<feature type="compositionally biased region" description="Polar residues" evidence="2">
    <location>
        <begin position="1781"/>
        <end position="1819"/>
    </location>
</feature>
<reference evidence="4" key="1">
    <citation type="submission" date="2025-08" db="UniProtKB">
        <authorList>
            <consortium name="Ensembl"/>
        </authorList>
    </citation>
    <scope>IDENTIFICATION</scope>
</reference>
<feature type="compositionally biased region" description="Low complexity" evidence="2">
    <location>
        <begin position="1903"/>
        <end position="2114"/>
    </location>
</feature>
<feature type="compositionally biased region" description="Acidic residues" evidence="2">
    <location>
        <begin position="1011"/>
        <end position="1061"/>
    </location>
</feature>
<sequence length="2241" mass="241933">MDNKIPTISNTRKSPASRSGSKVVRSQVKTIFGEQSEQTAGNPPDGASSSSEKNVGAEVMTKAQQDAQKGPPNYQAPLQTPPPSGVSGSWTPSLAQADIQKNRNPTPSMMNDYYASSPRLFPHICSLCSIECGHLKDWITHQNTPGHIESCRKIRIQYPQWNPHVLAPIRHDDNKSDGGSSKRSRSISPRRSRGSGPRGRPRRSRSKSPRKSGRTRSRSRSPRRPRRIPNRSRSPRRRPRSPRRSLLPKRPRRAWASRMNSYSPDKRAVDAAVASFIESTKVKSGDKIPTRASSNGRKESPKSSTTRAKDKQSDSSTTLSKKTVSGSSSPRKTGSVSSASSSKKSSSISAKKPTSDSSSRITPSSSTSSNKPSSSSSTAKKPASSSSTAKKPASSSSTAKKPASSSSTAKKPASSSSTAKKPASSSSTAKKPASSSSTAKKPASSSSTAKKPPSSSSTVKKPAFSSSTAKKPTPGFFSNKNDTNSARKVTPDGKKPFQAKKTPAHAHPKASSADVFNPLHKFKTKTTGTIIHVTNLPDSDYTDQDIMKIVQPFGKVSDILIIRSKNEAYLQTNFKEAASAAVEFSESVPVMVNKTRVKLSLAGHKKEPAAAVPVVKKQENPKKEEENKPCEVEEEEAAEAAVAEMVVQEKCEKETKPRPKTKLPEVIPPGFMKVYKLAEPKFQDTEKCVIVVSNLPEGQPGVEEISNLAKPFGGVVDIIFVSTHRKVYLQLSSKSSADSMIKFYSAFPTFISGNSLSIAVNPKFKDLKDEDRIFAEIVEQSPYKIKPTIYERFVHLNNLPEKGYTEFEVACVGLRFGKVEHYVIFANKRKAILHMSCVSAARAMRNFLSQYPCFIADCVATCALSSKMEMAEDEYVSMLEPVKKSSEAEGAPDDTETAQTADDEAAKGGVKAETSADNVPASSDDLNTPASPTPPEAAPPAVPTPETTEPETTPEAEDESQAVDPAPVDGADEEHMAVESPVEQSTETEESMQTDSELTEPTEQATHEQPDDSEMEEQEASDTALEIEDAIAVSEDEDFVNDDGDEDDGDDDGDEDEEAAEAPDTPVGAMPEWGYTEIVAPAEESEPVVEYNVPEGEDLEVLVTVESDEEEEEPHLGFLGSTLCKSFQLQAKTAEASAMDNISSTACDEAEDLVGVTVDPEAEDCEMLESSEPSEAINVDMEESEEPKSPEQLSPVQTDVESREASATPEPSPNLKDTQKKVLKDQSLTNTELVTPTVKGDAGNVTPTVKGDAGNVTPTGKGDAGNVTPTGKGDAGNVTPTGKGDAGNVTPTGKGDAGNDKEAKLEDAPASVSAKKARDSRPSESSTKDSGDSKPLSPLSRTAKYNPHRGELSVTVTLDSQRWKSDTRKWPSAERRSSGRESSTPKSSSSRSSPTETSQSNPKYNQSSQKKTAGKSVPSQQDRESKGASKPWEREARSNPRKDDRSKNPPPKYVRSSKGSSRGSKSNEDQGSDQFPFNLEEFVTVDEIVEEQADIRCVKITPAAGKKEKRKEPERSPSEVRKVKGKSMGAHSARKESFVTLDEVGDDDSPPGPDSDLMHESQSLATVDEVHNDEDQPAFEKVSQDLMTLDEVSDEEDISQVNDPDFAKMPDDLSKEPLLVTLDEVHEEEDEMPSKPKPFDPAKPGAEGGGDRKAAKGNNKAFSNISEDPSDDITEQPLLTLDEVKGDDDGDDDMDSFNEASQFLTVDEVGEEEEDSSVSADTVTEMKDKTHKTPEQSEDKTDCEPVPAAQTPVTPRRGRPRKRPLDVESSPAPAEVKPKVSTRQSPAPKTQNVSTQQSPAPKTQNVTTQQSPAPKTQESPALKTQEIPAPKTQQTPASKTQQTPAPKTQQTPASKTQQTPAPKTQQTPAPKTQQSPAPKTQESPALKTQEIPAPKTQQTPASKTQQTPAPKTQQTPAPKTQQTPAPKTQQTPAPKTQQTPAPKTQQTPAPKTQQTPAPKTQQTPAPKTQQTPAPKTQQTPAPKTQQTPAPKTQQTPAPKTQQTPAPKTQQTPAPKTQQTPAPKTQQTPAPKTQQTPAPKTQQTPAPKTQQTPAPKTQQTPAPKTQQTPAPKTQQTPAPKTQQTPAPKTQQTPAPKTQQTPAPKTQQTPAPKTQQNVKAVSAETDKASPASYETPSKKKKTEAAEEGAKLAPFNPSTPTGEKTCVCVYVYRPPHVIWSTRHQFGSDMLPGSRWVLQRASSGWKRGTGTQRGFRLLVSLPETRVSLTRAPLLRTHRARTLIFH</sequence>
<evidence type="ECO:0000256" key="2">
    <source>
        <dbReference type="SAM" id="MobiDB-lite"/>
    </source>
</evidence>
<keyword evidence="1" id="KW-0694">RNA-binding</keyword>
<feature type="region of interest" description="Disordered" evidence="2">
    <location>
        <begin position="1592"/>
        <end position="2154"/>
    </location>
</feature>
<evidence type="ECO:0000313" key="5">
    <source>
        <dbReference type="Proteomes" id="UP000694569"/>
    </source>
</evidence>
<feature type="compositionally biased region" description="Polar residues" evidence="2">
    <location>
        <begin position="314"/>
        <end position="334"/>
    </location>
</feature>
<dbReference type="PANTHER" id="PTHR15592">
    <property type="entry name" value="MATRIN 3/NUCLEAR PROTEIN 220-RELATED"/>
    <property type="match status" value="1"/>
</dbReference>
<feature type="compositionally biased region" description="Acidic residues" evidence="2">
    <location>
        <begin position="1685"/>
        <end position="1696"/>
    </location>
</feature>
<dbReference type="GO" id="GO:0003723">
    <property type="term" value="F:RNA binding"/>
    <property type="evidence" value="ECO:0007669"/>
    <property type="project" value="UniProtKB-UniRule"/>
</dbReference>
<proteinExistence type="predicted"/>
<feature type="compositionally biased region" description="Basic and acidic residues" evidence="2">
    <location>
        <begin position="296"/>
        <end position="313"/>
    </location>
</feature>
<evidence type="ECO:0000256" key="1">
    <source>
        <dbReference type="PROSITE-ProRule" id="PRU00176"/>
    </source>
</evidence>
<feature type="compositionally biased region" description="Pro residues" evidence="2">
    <location>
        <begin position="931"/>
        <end position="943"/>
    </location>
</feature>
<feature type="compositionally biased region" description="Basic and acidic residues" evidence="2">
    <location>
        <begin position="1361"/>
        <end position="1379"/>
    </location>
</feature>
<evidence type="ECO:0000259" key="3">
    <source>
        <dbReference type="PROSITE" id="PS50102"/>
    </source>
</evidence>
<feature type="region of interest" description="Disordered" evidence="2">
    <location>
        <begin position="167"/>
        <end position="267"/>
    </location>
</feature>
<feature type="compositionally biased region" description="Basic and acidic residues" evidence="2">
    <location>
        <begin position="1605"/>
        <end position="1615"/>
    </location>
</feature>
<dbReference type="SMART" id="SM00360">
    <property type="entry name" value="RRM"/>
    <property type="match status" value="2"/>
</dbReference>
<dbReference type="InterPro" id="IPR035979">
    <property type="entry name" value="RBD_domain_sf"/>
</dbReference>
<dbReference type="PROSITE" id="PS50102">
    <property type="entry name" value="RRM"/>
    <property type="match status" value="1"/>
</dbReference>
<keyword evidence="5" id="KW-1185">Reference proteome</keyword>